<keyword evidence="2" id="KW-1185">Reference proteome</keyword>
<sequence>MVSQRKTFFKSRETAEVIGYAGIIIGALALWDAYEGRGRSRPFLTRFLPG</sequence>
<evidence type="ECO:0000313" key="1">
    <source>
        <dbReference type="EMBL" id="MDR6212169.1"/>
    </source>
</evidence>
<protein>
    <submittedName>
        <fullName evidence="1">Uncharacterized protein</fullName>
    </submittedName>
</protein>
<reference evidence="1" key="1">
    <citation type="submission" date="2023-08" db="EMBL/GenBank/DDBJ databases">
        <title>Functional and genomic diversity of the sorghum phyllosphere microbiome.</title>
        <authorList>
            <person name="Shade A."/>
        </authorList>
    </citation>
    <scope>NUCLEOTIDE SEQUENCE</scope>
    <source>
        <strain evidence="1">SORGH_AS_0885</strain>
    </source>
</reference>
<dbReference type="Proteomes" id="UP001261666">
    <property type="component" value="Unassembled WGS sequence"/>
</dbReference>
<gene>
    <name evidence="1" type="ORF">QE364_003900</name>
</gene>
<comment type="caution">
    <text evidence="1">The sequence shown here is derived from an EMBL/GenBank/DDBJ whole genome shotgun (WGS) entry which is preliminary data.</text>
</comment>
<organism evidence="1 2">
    <name type="scientific">Nocardioides zeae</name>
    <dbReference type="NCBI Taxonomy" id="1457234"/>
    <lineage>
        <taxon>Bacteria</taxon>
        <taxon>Bacillati</taxon>
        <taxon>Actinomycetota</taxon>
        <taxon>Actinomycetes</taxon>
        <taxon>Propionibacteriales</taxon>
        <taxon>Nocardioidaceae</taxon>
        <taxon>Nocardioides</taxon>
    </lineage>
</organism>
<name>A0ACC6INB3_9ACTN</name>
<evidence type="ECO:0000313" key="2">
    <source>
        <dbReference type="Proteomes" id="UP001261666"/>
    </source>
</evidence>
<accession>A0ACC6INB3</accession>
<dbReference type="EMBL" id="JAVIZJ010000019">
    <property type="protein sequence ID" value="MDR6212169.1"/>
    <property type="molecule type" value="Genomic_DNA"/>
</dbReference>
<proteinExistence type="predicted"/>